<organism evidence="9 10">
    <name type="scientific">Micromonospora pisi</name>
    <dbReference type="NCBI Taxonomy" id="589240"/>
    <lineage>
        <taxon>Bacteria</taxon>
        <taxon>Bacillati</taxon>
        <taxon>Actinomycetota</taxon>
        <taxon>Actinomycetes</taxon>
        <taxon>Micromonosporales</taxon>
        <taxon>Micromonosporaceae</taxon>
        <taxon>Micromonospora</taxon>
    </lineage>
</organism>
<keyword evidence="10" id="KW-1185">Reference proteome</keyword>
<keyword evidence="3" id="KW-1003">Cell membrane</keyword>
<evidence type="ECO:0000256" key="6">
    <source>
        <dbReference type="ARBA" id="ARBA00023136"/>
    </source>
</evidence>
<feature type="transmembrane region" description="Helical" evidence="7">
    <location>
        <begin position="49"/>
        <end position="70"/>
    </location>
</feature>
<sequence>MSEQQVAASAAVVDASGGLTPGAVPPVGTGFVGRSPGQLAWLRLRRDRVGMASGAALVFFVLVAAAAPLIEWLYGKGPQERFPERLDRNGFPLGYAGVDAEHWLGIQPNIGRDVFIQLVYGLRTSLLVAFTAALLTIALGLMIGVLAGYLGGRVDAALTWFIDLTMAFPFFIFCFAFIPVAVNQFYGVRDAEASWFRPVLLIAIFVLFNWTYTARLVRGQVLSLREREFVDAARAAGAGLGHILFRQLLPNLWAPILVTFSLNVPALVTAEAALSFLGIGILEPTPDLGRLISDSVDFIREVPSFTVIGGTTLFLLVLSFNLFGDALRDALDPKSNR</sequence>
<evidence type="ECO:0000256" key="1">
    <source>
        <dbReference type="ARBA" id="ARBA00004651"/>
    </source>
</evidence>
<dbReference type="GO" id="GO:0005886">
    <property type="term" value="C:plasma membrane"/>
    <property type="evidence" value="ECO:0007669"/>
    <property type="project" value="UniProtKB-SubCell"/>
</dbReference>
<dbReference type="Proteomes" id="UP000277671">
    <property type="component" value="Unassembled WGS sequence"/>
</dbReference>
<gene>
    <name evidence="9" type="ORF">BDK92_2816</name>
</gene>
<comment type="similarity">
    <text evidence="7">Belongs to the binding-protein-dependent transport system permease family.</text>
</comment>
<feature type="transmembrane region" description="Helical" evidence="7">
    <location>
        <begin position="252"/>
        <end position="282"/>
    </location>
</feature>
<comment type="caution">
    <text evidence="9">The sequence shown here is derived from an EMBL/GenBank/DDBJ whole genome shotgun (WGS) entry which is preliminary data.</text>
</comment>
<evidence type="ECO:0000256" key="4">
    <source>
        <dbReference type="ARBA" id="ARBA00022692"/>
    </source>
</evidence>
<accession>A0A495JIT8</accession>
<proteinExistence type="inferred from homology"/>
<dbReference type="PANTHER" id="PTHR43386">
    <property type="entry name" value="OLIGOPEPTIDE TRANSPORT SYSTEM PERMEASE PROTEIN APPC"/>
    <property type="match status" value="1"/>
</dbReference>
<feature type="transmembrane region" description="Helical" evidence="7">
    <location>
        <begin position="157"/>
        <end position="178"/>
    </location>
</feature>
<evidence type="ECO:0000313" key="10">
    <source>
        <dbReference type="Proteomes" id="UP000277671"/>
    </source>
</evidence>
<feature type="transmembrane region" description="Helical" evidence="7">
    <location>
        <begin position="302"/>
        <end position="324"/>
    </location>
</feature>
<dbReference type="AlphaFoldDB" id="A0A495JIT8"/>
<dbReference type="GO" id="GO:0055085">
    <property type="term" value="P:transmembrane transport"/>
    <property type="evidence" value="ECO:0007669"/>
    <property type="project" value="InterPro"/>
</dbReference>
<comment type="subcellular location">
    <subcellularLocation>
        <location evidence="1 7">Cell membrane</location>
        <topology evidence="1 7">Multi-pass membrane protein</topology>
    </subcellularLocation>
</comment>
<dbReference type="InterPro" id="IPR050366">
    <property type="entry name" value="BP-dependent_transpt_permease"/>
</dbReference>
<feature type="transmembrane region" description="Helical" evidence="7">
    <location>
        <begin position="198"/>
        <end position="217"/>
    </location>
</feature>
<feature type="transmembrane region" description="Helical" evidence="7">
    <location>
        <begin position="126"/>
        <end position="150"/>
    </location>
</feature>
<keyword evidence="6 7" id="KW-0472">Membrane</keyword>
<dbReference type="RefSeq" id="WP_121157107.1">
    <property type="nucleotide sequence ID" value="NZ_RBKT01000001.1"/>
</dbReference>
<dbReference type="Pfam" id="PF12911">
    <property type="entry name" value="OppC_N"/>
    <property type="match status" value="1"/>
</dbReference>
<dbReference type="OrthoDB" id="9812701at2"/>
<evidence type="ECO:0000259" key="8">
    <source>
        <dbReference type="PROSITE" id="PS50928"/>
    </source>
</evidence>
<reference evidence="9 10" key="1">
    <citation type="submission" date="2018-10" db="EMBL/GenBank/DDBJ databases">
        <title>Sequencing the genomes of 1000 actinobacteria strains.</title>
        <authorList>
            <person name="Klenk H.-P."/>
        </authorList>
    </citation>
    <scope>NUCLEOTIDE SEQUENCE [LARGE SCALE GENOMIC DNA]</scope>
    <source>
        <strain evidence="9 10">DSM 45175</strain>
    </source>
</reference>
<dbReference type="InterPro" id="IPR035906">
    <property type="entry name" value="MetI-like_sf"/>
</dbReference>
<evidence type="ECO:0000256" key="2">
    <source>
        <dbReference type="ARBA" id="ARBA00022448"/>
    </source>
</evidence>
<dbReference type="InterPro" id="IPR000515">
    <property type="entry name" value="MetI-like"/>
</dbReference>
<evidence type="ECO:0000256" key="3">
    <source>
        <dbReference type="ARBA" id="ARBA00022475"/>
    </source>
</evidence>
<keyword evidence="2 7" id="KW-0813">Transport</keyword>
<dbReference type="EMBL" id="RBKT01000001">
    <property type="protein sequence ID" value="RKR88488.1"/>
    <property type="molecule type" value="Genomic_DNA"/>
</dbReference>
<dbReference type="Pfam" id="PF00528">
    <property type="entry name" value="BPD_transp_1"/>
    <property type="match status" value="1"/>
</dbReference>
<dbReference type="InterPro" id="IPR025966">
    <property type="entry name" value="OppC_N"/>
</dbReference>
<dbReference type="CDD" id="cd06261">
    <property type="entry name" value="TM_PBP2"/>
    <property type="match status" value="1"/>
</dbReference>
<dbReference type="SUPFAM" id="SSF161098">
    <property type="entry name" value="MetI-like"/>
    <property type="match status" value="1"/>
</dbReference>
<feature type="domain" description="ABC transmembrane type-1" evidence="8">
    <location>
        <begin position="122"/>
        <end position="324"/>
    </location>
</feature>
<evidence type="ECO:0000256" key="7">
    <source>
        <dbReference type="RuleBase" id="RU363032"/>
    </source>
</evidence>
<keyword evidence="5 7" id="KW-1133">Transmembrane helix</keyword>
<evidence type="ECO:0000313" key="9">
    <source>
        <dbReference type="EMBL" id="RKR88488.1"/>
    </source>
</evidence>
<evidence type="ECO:0000256" key="5">
    <source>
        <dbReference type="ARBA" id="ARBA00022989"/>
    </source>
</evidence>
<dbReference type="PROSITE" id="PS50928">
    <property type="entry name" value="ABC_TM1"/>
    <property type="match status" value="1"/>
</dbReference>
<dbReference type="Gene3D" id="1.10.3720.10">
    <property type="entry name" value="MetI-like"/>
    <property type="match status" value="1"/>
</dbReference>
<dbReference type="PANTHER" id="PTHR43386:SF1">
    <property type="entry name" value="D,D-DIPEPTIDE TRANSPORT SYSTEM PERMEASE PROTEIN DDPC-RELATED"/>
    <property type="match status" value="1"/>
</dbReference>
<protein>
    <submittedName>
        <fullName evidence="9">Peptide/nickel transport system permease protein</fullName>
    </submittedName>
</protein>
<name>A0A495JIT8_9ACTN</name>
<keyword evidence="4 7" id="KW-0812">Transmembrane</keyword>